<dbReference type="FunFam" id="3.30.830.10:FF:000011">
    <property type="entry name" value="Presequence protease, mitochondrial"/>
    <property type="match status" value="1"/>
</dbReference>
<dbReference type="Gene3D" id="3.30.830.10">
    <property type="entry name" value="Metalloenzyme, LuxS/M16 peptidase-like"/>
    <property type="match status" value="4"/>
</dbReference>
<sequence>MFKLRQSFRSLRNWRLRSFLETSAPVERLSARYRSTSVLPKETTSSIHKVGDRIHGYVLQRVEDVPELCLTAYSLQHEKSGAQHLHISRDDMNNAFAVSLRTTPTDDTGVAHILEHLTLCGSQKYPVRDPFMKMIYRSLSTFMNAMTGPDYTIYPFSTQNQKDYENLLRVYVDAVFSPLLNESDFRQEGWRLEYEELENKLSPLVFKGVVFNEMKGVFSNSAQIYFRELFRSVFPMNTYANESGGDPLSIPFLTHQQLVEFHRKHYHPSNAKFYTYGNFPLDFNLSLLNNLLLSKYERNEDFKTQSIVKNHPLWQTSQTKQIECPPDPLAPFPDRQATASISFVLENITNAYEMFILSVLSSLLTRGQNSPFYETLIASGIGNDYSPGTGLMDFTKQSIFSIGLSGIHEQDIDKVYNIIMETFRKVVENGFKPEQLEATLHLIEISIKHQTKNFGVNLIINLNPMWNHDGDPIHALQVNQHMNRLQEELRRNKRYLEEKVKHYFLNNSHRLLLSMKPSSDFTKKREESENILLKSKVEKLSDFDRELIFKQGIELAEKQNSTEDLSVLPTLNVYEDISRDLTTTNIDNLVVDNVPVQVAPQPTNKVSYFRALFKIDHQEIPEHLRPYLPLFCEVITHLGTRNKSHKDMDQEISLRTGGLSASVHIAEHHSLIGDYEQGVIFSSYSLEKNLEAMLNIWSQIFNEIKFDEDRDHLLQMIKIASSDQAQNVSQSGHQFAMTRAASSLSDAANFREICRGLSFVSLLKNISETENIDEVIEKLKQISKFVFRKQNLRCALNAEPSTIRTSLNLYEKFLKTLPDASLNDKVEKVNISNCALNPIQEHQVLPFACNFIGKAQMCVPFTHEAYSKLLVASKLLSSKFLHREIREKGGAYGGGAALSDGGIFLHYSYRDPNIEKTLEAFEKGIKWASDTNNYTKQDLNEAKLTVFQEVDKPINPGDQGMRQFQYGISDEMYHQHRLRILDVNKQDIAEVVSHYLISNSQYGVTLLGPECSVTSNNPKWKVIRNNVIN</sequence>
<dbReference type="FunFam" id="3.30.830.10:FF:000009">
    <property type="entry name" value="Presequence protease, mitochondrial"/>
    <property type="match status" value="1"/>
</dbReference>
<keyword evidence="11" id="KW-0496">Mitochondrion</keyword>
<evidence type="ECO:0000256" key="1">
    <source>
        <dbReference type="ARBA" id="ARBA00001947"/>
    </source>
</evidence>
<comment type="similarity">
    <text evidence="3">Belongs to the peptidase M16 family. PreP subfamily.</text>
</comment>
<dbReference type="Pfam" id="PF05193">
    <property type="entry name" value="Peptidase_M16_C"/>
    <property type="match status" value="1"/>
</dbReference>
<evidence type="ECO:0000256" key="5">
    <source>
        <dbReference type="ARBA" id="ARBA00022670"/>
    </source>
</evidence>
<dbReference type="STRING" id="1965070.A0A3S3NZG2"/>
<keyword evidence="16" id="KW-1185">Reference proteome</keyword>
<dbReference type="SMART" id="SM01264">
    <property type="entry name" value="M16C_associated"/>
    <property type="match status" value="1"/>
</dbReference>
<dbReference type="EMBL" id="NCKU01008719">
    <property type="protein sequence ID" value="RWS01729.1"/>
    <property type="molecule type" value="Genomic_DNA"/>
</dbReference>
<evidence type="ECO:0000313" key="14">
    <source>
        <dbReference type="EMBL" id="RWS01729.1"/>
    </source>
</evidence>
<dbReference type="InterPro" id="IPR011765">
    <property type="entry name" value="Pept_M16_N"/>
</dbReference>
<keyword evidence="9" id="KW-0809">Transit peptide</keyword>
<name>A0A3S3NZG2_9ACAR</name>
<dbReference type="InterPro" id="IPR055130">
    <property type="entry name" value="PreP_C"/>
</dbReference>
<evidence type="ECO:0000256" key="3">
    <source>
        <dbReference type="ARBA" id="ARBA00007575"/>
    </source>
</evidence>
<dbReference type="OrthoDB" id="10250783at2759"/>
<comment type="cofactor">
    <cofactor evidence="1">
        <name>Zn(2+)</name>
        <dbReference type="ChEBI" id="CHEBI:29105"/>
    </cofactor>
</comment>
<reference evidence="14 16" key="1">
    <citation type="journal article" date="2018" name="Gigascience">
        <title>Genomes of trombidid mites reveal novel predicted allergens and laterally-transferred genes associated with secondary metabolism.</title>
        <authorList>
            <person name="Dong X."/>
            <person name="Chaisiri K."/>
            <person name="Xia D."/>
            <person name="Armstrong S.D."/>
            <person name="Fang Y."/>
            <person name="Donnelly M.J."/>
            <person name="Kadowaki T."/>
            <person name="McGarry J.W."/>
            <person name="Darby A.C."/>
            <person name="Makepeace B.L."/>
        </authorList>
    </citation>
    <scope>NUCLEOTIDE SEQUENCE [LARGE SCALE GENOMIC DNA]</scope>
    <source>
        <strain evidence="14">UoL-WK</strain>
    </source>
</reference>
<dbReference type="PANTHER" id="PTHR43016">
    <property type="entry name" value="PRESEQUENCE PROTEASE"/>
    <property type="match status" value="1"/>
</dbReference>
<evidence type="ECO:0000256" key="9">
    <source>
        <dbReference type="ARBA" id="ARBA00022946"/>
    </source>
</evidence>
<dbReference type="Pfam" id="PF00675">
    <property type="entry name" value="Peptidase_M16"/>
    <property type="match status" value="1"/>
</dbReference>
<evidence type="ECO:0000256" key="2">
    <source>
        <dbReference type="ARBA" id="ARBA00004173"/>
    </source>
</evidence>
<dbReference type="InterPro" id="IPR007863">
    <property type="entry name" value="Peptidase_M16_C"/>
</dbReference>
<evidence type="ECO:0000256" key="11">
    <source>
        <dbReference type="ARBA" id="ARBA00023128"/>
    </source>
</evidence>
<evidence type="ECO:0000256" key="10">
    <source>
        <dbReference type="ARBA" id="ARBA00023049"/>
    </source>
</evidence>
<keyword evidence="5 14" id="KW-0645">Protease</keyword>
<evidence type="ECO:0000256" key="6">
    <source>
        <dbReference type="ARBA" id="ARBA00022723"/>
    </source>
</evidence>
<dbReference type="Proteomes" id="UP000285301">
    <property type="component" value="Unassembled WGS sequence"/>
</dbReference>
<evidence type="ECO:0000313" key="16">
    <source>
        <dbReference type="Proteomes" id="UP000285301"/>
    </source>
</evidence>
<keyword evidence="8" id="KW-0862">Zinc</keyword>
<keyword evidence="10" id="KW-0482">Metalloprotease</keyword>
<dbReference type="GO" id="GO:0004222">
    <property type="term" value="F:metalloendopeptidase activity"/>
    <property type="evidence" value="ECO:0007669"/>
    <property type="project" value="TreeGrafter"/>
</dbReference>
<gene>
    <name evidence="13" type="ORF">B4U79_01583</name>
    <name evidence="14" type="ORF">B4U79_06875</name>
    <name evidence="15" type="ORF">B4U79_11841</name>
</gene>
<proteinExistence type="inferred from homology"/>
<reference evidence="14" key="2">
    <citation type="submission" date="2018-11" db="EMBL/GenBank/DDBJ databases">
        <title>Trombidioid mite genomics.</title>
        <authorList>
            <person name="Dong X."/>
        </authorList>
    </citation>
    <scope>NUCLEOTIDE SEQUENCE</scope>
    <source>
        <strain evidence="14">UoL-WK</strain>
    </source>
</reference>
<organism evidence="14 16">
    <name type="scientific">Dinothrombium tinctorium</name>
    <dbReference type="NCBI Taxonomy" id="1965070"/>
    <lineage>
        <taxon>Eukaryota</taxon>
        <taxon>Metazoa</taxon>
        <taxon>Ecdysozoa</taxon>
        <taxon>Arthropoda</taxon>
        <taxon>Chelicerata</taxon>
        <taxon>Arachnida</taxon>
        <taxon>Acari</taxon>
        <taxon>Acariformes</taxon>
        <taxon>Trombidiformes</taxon>
        <taxon>Prostigmata</taxon>
        <taxon>Anystina</taxon>
        <taxon>Parasitengona</taxon>
        <taxon>Trombidioidea</taxon>
        <taxon>Trombidiidae</taxon>
        <taxon>Dinothrombium</taxon>
    </lineage>
</organism>
<dbReference type="AlphaFoldDB" id="A0A3S3NZG2"/>
<accession>A0A3S3NZG2</accession>
<dbReference type="EMBL" id="NCKU01008781">
    <property type="protein sequence ID" value="RWS01687.1"/>
    <property type="molecule type" value="Genomic_DNA"/>
</dbReference>
<evidence type="ECO:0000256" key="7">
    <source>
        <dbReference type="ARBA" id="ARBA00022801"/>
    </source>
</evidence>
<dbReference type="Pfam" id="PF22516">
    <property type="entry name" value="PreP_C"/>
    <property type="match status" value="1"/>
</dbReference>
<keyword evidence="7" id="KW-0378">Hydrolase</keyword>
<dbReference type="PANTHER" id="PTHR43016:SF13">
    <property type="entry name" value="PRESEQUENCE PROTEASE, MITOCHONDRIAL"/>
    <property type="match status" value="1"/>
</dbReference>
<dbReference type="FunFam" id="3.30.830.10:FF:000013">
    <property type="entry name" value="Mitochondrial presequence protease"/>
    <property type="match status" value="1"/>
</dbReference>
<protein>
    <recommendedName>
        <fullName evidence="4">Presequence protease, mitochondrial</fullName>
    </recommendedName>
</protein>
<dbReference type="EMBL" id="NCKU01005129">
    <property type="protein sequence ID" value="RWS04974.1"/>
    <property type="molecule type" value="Genomic_DNA"/>
</dbReference>
<evidence type="ECO:0000313" key="15">
    <source>
        <dbReference type="EMBL" id="RWS04974.1"/>
    </source>
</evidence>
<dbReference type="InterPro" id="IPR013578">
    <property type="entry name" value="Peptidase_M16C_assoc"/>
</dbReference>
<dbReference type="GO" id="GO:0046872">
    <property type="term" value="F:metal ion binding"/>
    <property type="evidence" value="ECO:0007669"/>
    <property type="project" value="UniProtKB-KW"/>
</dbReference>
<evidence type="ECO:0000256" key="4">
    <source>
        <dbReference type="ARBA" id="ARBA00020167"/>
    </source>
</evidence>
<evidence type="ECO:0000256" key="8">
    <source>
        <dbReference type="ARBA" id="ARBA00022833"/>
    </source>
</evidence>
<dbReference type="Pfam" id="PF08367">
    <property type="entry name" value="M16C_assoc"/>
    <property type="match status" value="1"/>
</dbReference>
<comment type="subcellular location">
    <subcellularLocation>
        <location evidence="2">Mitochondrion</location>
    </subcellularLocation>
</comment>
<evidence type="ECO:0000259" key="12">
    <source>
        <dbReference type="SMART" id="SM01264"/>
    </source>
</evidence>
<comment type="caution">
    <text evidence="14">The sequence shown here is derived from an EMBL/GenBank/DDBJ whole genome shotgun (WGS) entry which is preliminary data.</text>
</comment>
<dbReference type="InterPro" id="IPR011249">
    <property type="entry name" value="Metalloenz_LuxS/M16"/>
</dbReference>
<dbReference type="GO" id="GO:0016485">
    <property type="term" value="P:protein processing"/>
    <property type="evidence" value="ECO:0007669"/>
    <property type="project" value="TreeGrafter"/>
</dbReference>
<evidence type="ECO:0000313" key="13">
    <source>
        <dbReference type="EMBL" id="RWS01687.1"/>
    </source>
</evidence>
<dbReference type="SUPFAM" id="SSF63411">
    <property type="entry name" value="LuxS/MPP-like metallohydrolase"/>
    <property type="match status" value="4"/>
</dbReference>
<dbReference type="GO" id="GO:0005759">
    <property type="term" value="C:mitochondrial matrix"/>
    <property type="evidence" value="ECO:0007669"/>
    <property type="project" value="TreeGrafter"/>
</dbReference>
<keyword evidence="6" id="KW-0479">Metal-binding</keyword>
<feature type="domain" description="Peptidase M16C associated" evidence="12">
    <location>
        <begin position="515"/>
        <end position="766"/>
    </location>
</feature>